<dbReference type="InterPro" id="IPR000307">
    <property type="entry name" value="Ribosomal_bS16"/>
</dbReference>
<keyword evidence="1 3" id="KW-0689">Ribosomal protein</keyword>
<protein>
    <recommendedName>
        <fullName evidence="3">Small ribosomal subunit protein bS16</fullName>
    </recommendedName>
</protein>
<dbReference type="PANTHER" id="PTHR12919:SF20">
    <property type="entry name" value="SMALL RIBOSOMAL SUBUNIT PROTEIN BS16M"/>
    <property type="match status" value="1"/>
</dbReference>
<dbReference type="SUPFAM" id="SSF54565">
    <property type="entry name" value="Ribosomal protein S16"/>
    <property type="match status" value="1"/>
</dbReference>
<accession>A0ABM7X6S3</accession>
<evidence type="ECO:0000256" key="3">
    <source>
        <dbReference type="HAMAP-Rule" id="MF_00385"/>
    </source>
</evidence>
<keyword evidence="5" id="KW-1185">Reference proteome</keyword>
<evidence type="ECO:0000313" key="5">
    <source>
        <dbReference type="Proteomes" id="UP001162734"/>
    </source>
</evidence>
<evidence type="ECO:0000256" key="2">
    <source>
        <dbReference type="ARBA" id="ARBA00023274"/>
    </source>
</evidence>
<evidence type="ECO:0000256" key="1">
    <source>
        <dbReference type="ARBA" id="ARBA00022980"/>
    </source>
</evidence>
<comment type="similarity">
    <text evidence="3">Belongs to the bacterial ribosomal protein bS16 family.</text>
</comment>
<proteinExistence type="inferred from homology"/>
<name>A0ABM7X6S3_9BACT</name>
<reference evidence="5" key="1">
    <citation type="journal article" date="2022" name="Int. J. Syst. Evol. Microbiol.">
        <title>Anaeromyxobacter oryzae sp. nov., Anaeromyxobacter diazotrophicus sp. nov. and Anaeromyxobacter paludicola sp. nov., isolated from paddy soils.</title>
        <authorList>
            <person name="Itoh H."/>
            <person name="Xu Z."/>
            <person name="Mise K."/>
            <person name="Masuda Y."/>
            <person name="Ushijima N."/>
            <person name="Hayakawa C."/>
            <person name="Shiratori Y."/>
            <person name="Senoo K."/>
        </authorList>
    </citation>
    <scope>NUCLEOTIDE SEQUENCE [LARGE SCALE GENOMIC DNA]</scope>
    <source>
        <strain evidence="5">Red630</strain>
    </source>
</reference>
<dbReference type="EMBL" id="AP025592">
    <property type="protein sequence ID" value="BDG07527.1"/>
    <property type="molecule type" value="Genomic_DNA"/>
</dbReference>
<dbReference type="PANTHER" id="PTHR12919">
    <property type="entry name" value="30S RIBOSOMAL PROTEIN S16"/>
    <property type="match status" value="1"/>
</dbReference>
<organism evidence="4 5">
    <name type="scientific">Anaeromyxobacter paludicola</name>
    <dbReference type="NCBI Taxonomy" id="2918171"/>
    <lineage>
        <taxon>Bacteria</taxon>
        <taxon>Pseudomonadati</taxon>
        <taxon>Myxococcota</taxon>
        <taxon>Myxococcia</taxon>
        <taxon>Myxococcales</taxon>
        <taxon>Cystobacterineae</taxon>
        <taxon>Anaeromyxobacteraceae</taxon>
        <taxon>Anaeromyxobacter</taxon>
    </lineage>
</organism>
<dbReference type="HAMAP" id="MF_00385">
    <property type="entry name" value="Ribosomal_bS16"/>
    <property type="match status" value="1"/>
</dbReference>
<dbReference type="Proteomes" id="UP001162734">
    <property type="component" value="Chromosome"/>
</dbReference>
<dbReference type="NCBIfam" id="TIGR00002">
    <property type="entry name" value="S16"/>
    <property type="match status" value="1"/>
</dbReference>
<evidence type="ECO:0000313" key="4">
    <source>
        <dbReference type="EMBL" id="BDG07527.1"/>
    </source>
</evidence>
<dbReference type="RefSeq" id="WP_248344302.1">
    <property type="nucleotide sequence ID" value="NZ_AP025592.1"/>
</dbReference>
<dbReference type="InterPro" id="IPR023803">
    <property type="entry name" value="Ribosomal_bS16_dom_sf"/>
</dbReference>
<keyword evidence="2 3" id="KW-0687">Ribonucleoprotein</keyword>
<gene>
    <name evidence="3" type="primary">rpsP</name>
    <name evidence="4" type="ORF">AMPC_06400</name>
</gene>
<dbReference type="Gene3D" id="3.30.1320.10">
    <property type="match status" value="1"/>
</dbReference>
<sequence>MAVVLRLSRAGTHKAPFYHVVATDSRKPRDGKYLEDVGVYDPTQQPELIDLKADRVEYWLKAGAVPSQTVAVVLKRAAKKAAAAAPAEKKA</sequence>
<dbReference type="Pfam" id="PF00886">
    <property type="entry name" value="Ribosomal_S16"/>
    <property type="match status" value="1"/>
</dbReference>